<reference evidence="4 5" key="1">
    <citation type="submission" date="2020-08" db="EMBL/GenBank/DDBJ databases">
        <authorList>
            <person name="Newling K."/>
            <person name="Davey J."/>
            <person name="Forrester S."/>
        </authorList>
    </citation>
    <scope>NUCLEOTIDE SEQUENCE [LARGE SCALE GENOMIC DNA]</scope>
    <source>
        <strain evidence="5">Crithidia deanei Carvalho (ATCC PRA-265)</strain>
    </source>
</reference>
<dbReference type="Proteomes" id="UP000515908">
    <property type="component" value="Chromosome 16"/>
</dbReference>
<dbReference type="CDD" id="cd00475">
    <property type="entry name" value="Cis_IPPS"/>
    <property type="match status" value="1"/>
</dbReference>
<gene>
    <name evidence="4" type="ORF">ADEAN_000766500</name>
</gene>
<organism evidence="4 5">
    <name type="scientific">Angomonas deanei</name>
    <dbReference type="NCBI Taxonomy" id="59799"/>
    <lineage>
        <taxon>Eukaryota</taxon>
        <taxon>Discoba</taxon>
        <taxon>Euglenozoa</taxon>
        <taxon>Kinetoplastea</taxon>
        <taxon>Metakinetoplastina</taxon>
        <taxon>Trypanosomatida</taxon>
        <taxon>Trypanosomatidae</taxon>
        <taxon>Strigomonadinae</taxon>
        <taxon>Angomonas</taxon>
    </lineage>
</organism>
<dbReference type="GO" id="GO:0016094">
    <property type="term" value="P:polyprenol biosynthetic process"/>
    <property type="evidence" value="ECO:0007669"/>
    <property type="project" value="TreeGrafter"/>
</dbReference>
<dbReference type="EC" id="2.5.1.-" evidence="3"/>
<evidence type="ECO:0000256" key="3">
    <source>
        <dbReference type="RuleBase" id="RU363018"/>
    </source>
</evidence>
<evidence type="ECO:0000313" key="4">
    <source>
        <dbReference type="EMBL" id="CAD2220150.1"/>
    </source>
</evidence>
<dbReference type="SUPFAM" id="SSF64005">
    <property type="entry name" value="Undecaprenyl diphosphate synthase"/>
    <property type="match status" value="1"/>
</dbReference>
<name>A0A7G2CJW1_9TRYP</name>
<keyword evidence="2 3" id="KW-0808">Transferase</keyword>
<dbReference type="PANTHER" id="PTHR10291">
    <property type="entry name" value="DEHYDRODOLICHYL DIPHOSPHATE SYNTHASE FAMILY MEMBER"/>
    <property type="match status" value="1"/>
</dbReference>
<keyword evidence="3" id="KW-0812">Transmembrane</keyword>
<dbReference type="NCBIfam" id="TIGR00055">
    <property type="entry name" value="uppS"/>
    <property type="match status" value="1"/>
</dbReference>
<dbReference type="InterPro" id="IPR036424">
    <property type="entry name" value="UPP_synth-like_sf"/>
</dbReference>
<keyword evidence="5" id="KW-1185">Reference proteome</keyword>
<dbReference type="EMBL" id="LR877160">
    <property type="protein sequence ID" value="CAD2220150.1"/>
    <property type="molecule type" value="Genomic_DNA"/>
</dbReference>
<evidence type="ECO:0000256" key="2">
    <source>
        <dbReference type="ARBA" id="ARBA00022679"/>
    </source>
</evidence>
<dbReference type="VEuPathDB" id="TriTrypDB:ADEAN_000766500"/>
<dbReference type="Pfam" id="PF01255">
    <property type="entry name" value="Prenyltransf"/>
    <property type="match status" value="1"/>
</dbReference>
<evidence type="ECO:0000313" key="5">
    <source>
        <dbReference type="Proteomes" id="UP000515908"/>
    </source>
</evidence>
<dbReference type="GO" id="GO:0045547">
    <property type="term" value="F:ditrans,polycis-polyprenyl diphosphate synthase [(2E,6E)-farnesyl diphosphate specific] activity"/>
    <property type="evidence" value="ECO:0007669"/>
    <property type="project" value="TreeGrafter"/>
</dbReference>
<proteinExistence type="inferred from homology"/>
<feature type="transmembrane region" description="Helical" evidence="3">
    <location>
        <begin position="36"/>
        <end position="61"/>
    </location>
</feature>
<dbReference type="HAMAP" id="MF_01139">
    <property type="entry name" value="ISPT"/>
    <property type="match status" value="1"/>
</dbReference>
<keyword evidence="3" id="KW-0472">Membrane</keyword>
<dbReference type="Gene3D" id="3.40.1180.10">
    <property type="entry name" value="Decaprenyl diphosphate synthase-like"/>
    <property type="match status" value="1"/>
</dbReference>
<dbReference type="PANTHER" id="PTHR10291:SF43">
    <property type="entry name" value="DEHYDRODOLICHYL DIPHOSPHATE SYNTHASE COMPLEX SUBUNIT DHDDS"/>
    <property type="match status" value="1"/>
</dbReference>
<accession>A0A7G2CJW1</accession>
<sequence length="381" mass="43399">MENIFIKEVSYKPEVVEYFLRDGFRSTSWLEEVCGAFGLVIAAIFGACIAASLLCLVYCLCAGRWESHTVIKTKPIRKTSSPVGAHGITHLAVIMDGNRRYGKRCGAAPLPSDTEKIAQVFQTLQLDTNVAASSVSQWMSQQYQQFLSLISHSALDGHRIGGEKLMAFISDCIELRIPMLTVYAFSTDNWKRPPHEVNVLMILFFFFFEQIRKLAKEKGIFIRFISTDPQQLPARVLSLMKQVECESRQVRPRRIVVNVCVSYSGQSEVRNACQAVVNKRIHDRTVEDTPVTTDEIKGQMLRSITQDAHEAEDATLFPSITDREPQVMLRTSGEQRISNFLLFESAYTEFFYLEKTWPTVTKGDLEDVIRQYSERDRRLGK</sequence>
<dbReference type="InterPro" id="IPR001441">
    <property type="entry name" value="UPP_synth-like"/>
</dbReference>
<evidence type="ECO:0000256" key="1">
    <source>
        <dbReference type="ARBA" id="ARBA00005432"/>
    </source>
</evidence>
<comment type="similarity">
    <text evidence="1 3">Belongs to the UPP synthase family.</text>
</comment>
<dbReference type="GO" id="GO:0005783">
    <property type="term" value="C:endoplasmic reticulum"/>
    <property type="evidence" value="ECO:0007669"/>
    <property type="project" value="TreeGrafter"/>
</dbReference>
<keyword evidence="3" id="KW-1133">Transmembrane helix</keyword>
<protein>
    <recommendedName>
        <fullName evidence="3">Alkyl transferase</fullName>
        <ecNumber evidence="3">2.5.1.-</ecNumber>
    </recommendedName>
</protein>
<dbReference type="AlphaFoldDB" id="A0A7G2CJW1"/>